<evidence type="ECO:0000313" key="1">
    <source>
        <dbReference type="EMBL" id="MBR7831221.1"/>
    </source>
</evidence>
<evidence type="ECO:0000313" key="2">
    <source>
        <dbReference type="Proteomes" id="UP000676325"/>
    </source>
</evidence>
<organism evidence="1 2">
    <name type="scientific">Actinospica acidithermotolerans</name>
    <dbReference type="NCBI Taxonomy" id="2828514"/>
    <lineage>
        <taxon>Bacteria</taxon>
        <taxon>Bacillati</taxon>
        <taxon>Actinomycetota</taxon>
        <taxon>Actinomycetes</taxon>
        <taxon>Catenulisporales</taxon>
        <taxon>Actinospicaceae</taxon>
        <taxon>Actinospica</taxon>
    </lineage>
</organism>
<accession>A0A941IQA4</accession>
<dbReference type="Proteomes" id="UP000676325">
    <property type="component" value="Unassembled WGS sequence"/>
</dbReference>
<sequence>MKNTDTRTPREANDPVADLSRGWAERIAARIETEAGAHAQIAPWSPYTGRPVPGDDRLGAMVEYDAHTGGPDQARTVRIWVYVAATAIRDGARELRVQVYGKNTGGVRRVFRAPAEDGPELSALLERVGGWAAREARTVAAQIKN</sequence>
<dbReference type="RefSeq" id="WP_212522336.1">
    <property type="nucleotide sequence ID" value="NZ_JAGSOH010000198.1"/>
</dbReference>
<name>A0A941IQA4_9ACTN</name>
<reference evidence="1" key="1">
    <citation type="submission" date="2021-04" db="EMBL/GenBank/DDBJ databases">
        <title>Genome based classification of Actinospica acidithermotolerans sp. nov., an actinobacterium isolated from an Indonesian hot spring.</title>
        <authorList>
            <person name="Kusuma A.B."/>
            <person name="Putra K.E."/>
            <person name="Nafisah S."/>
            <person name="Loh J."/>
            <person name="Nouioui I."/>
            <person name="Goodfellow M."/>
        </authorList>
    </citation>
    <scope>NUCLEOTIDE SEQUENCE</scope>
    <source>
        <strain evidence="1">MGRD01-02</strain>
    </source>
</reference>
<comment type="caution">
    <text evidence="1">The sequence shown here is derived from an EMBL/GenBank/DDBJ whole genome shotgun (WGS) entry which is preliminary data.</text>
</comment>
<protein>
    <submittedName>
        <fullName evidence="1">Uncharacterized protein</fullName>
    </submittedName>
</protein>
<keyword evidence="2" id="KW-1185">Reference proteome</keyword>
<proteinExistence type="predicted"/>
<dbReference type="AlphaFoldDB" id="A0A941IQA4"/>
<dbReference type="EMBL" id="JAGSOH010000198">
    <property type="protein sequence ID" value="MBR7831221.1"/>
    <property type="molecule type" value="Genomic_DNA"/>
</dbReference>
<gene>
    <name evidence="1" type="ORF">KDK95_33250</name>
</gene>